<dbReference type="InterPro" id="IPR009875">
    <property type="entry name" value="PilZ_domain"/>
</dbReference>
<gene>
    <name evidence="3" type="ORF">EBO34_03985</name>
</gene>
<dbReference type="Pfam" id="PF12945">
    <property type="entry name" value="PilZNR"/>
    <property type="match status" value="1"/>
</dbReference>
<accession>A0A3M7TV30</accession>
<dbReference type="Gene3D" id="2.40.10.220">
    <property type="entry name" value="predicted glycosyltransferase like domains"/>
    <property type="match status" value="1"/>
</dbReference>
<evidence type="ECO:0000313" key="4">
    <source>
        <dbReference type="Proteomes" id="UP000278746"/>
    </source>
</evidence>
<name>A0A3M7TV30_9BACI</name>
<evidence type="ECO:0000259" key="1">
    <source>
        <dbReference type="Pfam" id="PF07238"/>
    </source>
</evidence>
<keyword evidence="4" id="KW-1185">Reference proteome</keyword>
<dbReference type="OrthoDB" id="1951449at2"/>
<dbReference type="GO" id="GO:0035438">
    <property type="term" value="F:cyclic-di-GMP binding"/>
    <property type="evidence" value="ECO:0007669"/>
    <property type="project" value="InterPro"/>
</dbReference>
<dbReference type="AlphaFoldDB" id="A0A3M7TV30"/>
<dbReference type="InterPro" id="IPR009926">
    <property type="entry name" value="T3SS_YcgR_PilZN"/>
</dbReference>
<proteinExistence type="predicted"/>
<comment type="caution">
    <text evidence="3">The sequence shown here is derived from an EMBL/GenBank/DDBJ whole genome shotgun (WGS) entry which is preliminary data.</text>
</comment>
<evidence type="ECO:0000259" key="2">
    <source>
        <dbReference type="Pfam" id="PF12945"/>
    </source>
</evidence>
<reference evidence="3 4" key="1">
    <citation type="submission" date="2018-10" db="EMBL/GenBank/DDBJ databases">
        <title>Bacillus Keqinensis sp. nov., a moderately halophilic bacterium isolated from a saline-alkaline lake.</title>
        <authorList>
            <person name="Wang H."/>
        </authorList>
    </citation>
    <scope>NUCLEOTIDE SEQUENCE [LARGE SCALE GENOMIC DNA]</scope>
    <source>
        <strain evidence="3 4">KQ-3</strain>
    </source>
</reference>
<evidence type="ECO:0000313" key="3">
    <source>
        <dbReference type="EMBL" id="RNA69121.1"/>
    </source>
</evidence>
<organism evidence="3 4">
    <name type="scientific">Alteribacter keqinensis</name>
    <dbReference type="NCBI Taxonomy" id="2483800"/>
    <lineage>
        <taxon>Bacteria</taxon>
        <taxon>Bacillati</taxon>
        <taxon>Bacillota</taxon>
        <taxon>Bacilli</taxon>
        <taxon>Bacillales</taxon>
        <taxon>Bacillaceae</taxon>
        <taxon>Alteribacter</taxon>
    </lineage>
</organism>
<dbReference type="Proteomes" id="UP000278746">
    <property type="component" value="Unassembled WGS sequence"/>
</dbReference>
<feature type="domain" description="PilZ" evidence="1">
    <location>
        <begin position="101"/>
        <end position="208"/>
    </location>
</feature>
<protein>
    <submittedName>
        <fullName evidence="3">Pilus assembly protein PilZ</fullName>
    </submittedName>
</protein>
<dbReference type="Pfam" id="PF07238">
    <property type="entry name" value="PilZ"/>
    <property type="match status" value="1"/>
</dbReference>
<feature type="domain" description="Type III secretion system flagellar brake protein YcgR PilZN" evidence="2">
    <location>
        <begin position="11"/>
        <end position="92"/>
    </location>
</feature>
<dbReference type="EMBL" id="RHIB01000001">
    <property type="protein sequence ID" value="RNA69121.1"/>
    <property type="molecule type" value="Genomic_DNA"/>
</dbReference>
<sequence>MLRKWAGLISVGDTIYLEINNGADRKRRYRSKVTDFNDTTIYIQDIPEGSVLLDGILMKAWFLGKDEAIYLFETAVTGKMKSNAPVIALSKPDSKKMIRIQRRQYVRVEAFLDVAVYPYKTDFTPFTTISSDISGGGLKIELPEDHELVSGNEVLLYLPLCFQQGETEYCEVTAEVLRISRGAVIKASLSFKKIKEKDRQKLIRFCYEKQVAMRHKEKSF</sequence>